<dbReference type="AlphaFoldDB" id="D5JG80"/>
<feature type="domain" description="FFD box profile" evidence="5">
    <location>
        <begin position="194"/>
        <end position="210"/>
    </location>
</feature>
<feature type="region of interest" description="Disordered" evidence="3">
    <location>
        <begin position="208"/>
        <end position="239"/>
    </location>
</feature>
<name>D5JG80_DUGJA</name>
<dbReference type="InterPro" id="IPR025768">
    <property type="entry name" value="TFG_box"/>
</dbReference>
<protein>
    <submittedName>
        <fullName evidence="7">Sm-like protein LSM14</fullName>
    </submittedName>
</protein>
<feature type="domain" description="TFG box profile" evidence="6">
    <location>
        <begin position="213"/>
        <end position="233"/>
    </location>
</feature>
<evidence type="ECO:0000256" key="1">
    <source>
        <dbReference type="PROSITE-ProRule" id="PRU00846"/>
    </source>
</evidence>
<feature type="compositionally biased region" description="Basic and acidic residues" evidence="3">
    <location>
        <begin position="210"/>
        <end position="225"/>
    </location>
</feature>
<evidence type="ECO:0000259" key="6">
    <source>
        <dbReference type="PROSITE" id="PS51536"/>
    </source>
</evidence>
<feature type="compositionally biased region" description="Polar residues" evidence="3">
    <location>
        <begin position="282"/>
        <end position="292"/>
    </location>
</feature>
<dbReference type="SMART" id="SM01199">
    <property type="entry name" value="FDF"/>
    <property type="match status" value="1"/>
</dbReference>
<feature type="region of interest" description="Disordered" evidence="3">
    <location>
        <begin position="98"/>
        <end position="129"/>
    </location>
</feature>
<feature type="non-terminal residue" evidence="7">
    <location>
        <position position="1"/>
    </location>
</feature>
<feature type="compositionally biased region" description="Polar residues" evidence="3">
    <location>
        <begin position="116"/>
        <end position="127"/>
    </location>
</feature>
<sequence length="292" mass="33823">SPLGFHTKPNQNDNRIIKNSSLNSKSIDRDSSSFADLKPLQTQRNQENLQMPNNEKDDSFDMDKIATNDYHNFMNREHNYKYDSYNNNDEYKEYANYPRRGSQRQRGMKYQDSRRGSQYNASGNGIPSNRAYRANREVTVEPIKDDFDFETSNALLAEELANINVSNEETRVKTVSDSKELSDPNISDCGDDKLYYDKSRSFFDNISSEMSERSNSERRNERRINTETFGDSNYNRNTRGNRWVNRRGQFRGNYSRGSSAGFLRRGNNFNRGDMRGHGQVGGSNNNKRLIPA</sequence>
<organism evidence="7">
    <name type="scientific">Dugesia japonica</name>
    <name type="common">Planarian</name>
    <dbReference type="NCBI Taxonomy" id="6161"/>
    <lineage>
        <taxon>Eukaryota</taxon>
        <taxon>Metazoa</taxon>
        <taxon>Spiralia</taxon>
        <taxon>Lophotrochozoa</taxon>
        <taxon>Platyhelminthes</taxon>
        <taxon>Rhabditophora</taxon>
        <taxon>Seriata</taxon>
        <taxon>Tricladida</taxon>
        <taxon>Continenticola</taxon>
        <taxon>Geoplanoidea</taxon>
        <taxon>Dugesiidae</taxon>
        <taxon>Dugesia</taxon>
    </lineage>
</organism>
<feature type="region of interest" description="Disordered" evidence="3">
    <location>
        <begin position="269"/>
        <end position="292"/>
    </location>
</feature>
<evidence type="ECO:0000259" key="4">
    <source>
        <dbReference type="PROSITE" id="PS51512"/>
    </source>
</evidence>
<feature type="compositionally biased region" description="Polar residues" evidence="3">
    <location>
        <begin position="40"/>
        <end position="53"/>
    </location>
</feature>
<feature type="non-terminal residue" evidence="7">
    <location>
        <position position="292"/>
    </location>
</feature>
<accession>D5JG80</accession>
<feature type="short sequence motif" description="FFD box" evidence="1">
    <location>
        <begin position="194"/>
        <end position="210"/>
    </location>
</feature>
<evidence type="ECO:0000259" key="5">
    <source>
        <dbReference type="PROSITE" id="PS51513"/>
    </source>
</evidence>
<evidence type="ECO:0000313" key="7">
    <source>
        <dbReference type="EMBL" id="ADF47450.1"/>
    </source>
</evidence>
<feature type="domain" description="DFDF" evidence="4">
    <location>
        <begin position="135"/>
        <end position="171"/>
    </location>
</feature>
<dbReference type="PANTHER" id="PTHR13586">
    <property type="entry name" value="SCD6 PROTEIN-RELATED"/>
    <property type="match status" value="1"/>
</dbReference>
<dbReference type="InterPro" id="IPR025761">
    <property type="entry name" value="FFD_box"/>
</dbReference>
<dbReference type="PROSITE" id="PS51536">
    <property type="entry name" value="TFG"/>
    <property type="match status" value="1"/>
</dbReference>
<feature type="compositionally biased region" description="Polar residues" evidence="3">
    <location>
        <begin position="229"/>
        <end position="239"/>
    </location>
</feature>
<dbReference type="PROSITE" id="PS51513">
    <property type="entry name" value="FFD"/>
    <property type="match status" value="1"/>
</dbReference>
<feature type="short sequence motif" description="TFG box" evidence="2">
    <location>
        <begin position="213"/>
        <end position="233"/>
    </location>
</feature>
<evidence type="ECO:0000256" key="3">
    <source>
        <dbReference type="SAM" id="MobiDB-lite"/>
    </source>
</evidence>
<dbReference type="InterPro" id="IPR025762">
    <property type="entry name" value="DFDF"/>
</dbReference>
<proteinExistence type="evidence at transcript level"/>
<dbReference type="PROSITE" id="PS51512">
    <property type="entry name" value="DFDF"/>
    <property type="match status" value="1"/>
</dbReference>
<reference evidence="7" key="1">
    <citation type="journal article" date="2010" name="Dev. Biol.">
        <title>Different requirements for conserved post-transcriptional regulators in planarian regeneration and stem cell maintenance.</title>
        <authorList>
            <person name="Rouhana L."/>
            <person name="Shibata N."/>
            <person name="Nishimura O."/>
            <person name="Agata K."/>
        </authorList>
    </citation>
    <scope>NUCLEOTIDE SEQUENCE</scope>
</reference>
<feature type="region of interest" description="Disordered" evidence="3">
    <location>
        <begin position="1"/>
        <end position="60"/>
    </location>
</feature>
<gene>
    <name evidence="7" type="primary">LSM-14</name>
</gene>
<dbReference type="EMBL" id="GU305904">
    <property type="protein sequence ID" value="ADF47450.1"/>
    <property type="molecule type" value="mRNA"/>
</dbReference>
<dbReference type="InterPro" id="IPR019050">
    <property type="entry name" value="FDF_dom"/>
</dbReference>
<evidence type="ECO:0000256" key="2">
    <source>
        <dbReference type="PROSITE-ProRule" id="PRU00869"/>
    </source>
</evidence>